<evidence type="ECO:0000256" key="1">
    <source>
        <dbReference type="ARBA" id="ARBA00004141"/>
    </source>
</evidence>
<evidence type="ECO:0000256" key="11">
    <source>
        <dbReference type="ARBA" id="ARBA00022989"/>
    </source>
</evidence>
<evidence type="ECO:0000256" key="6">
    <source>
        <dbReference type="ARBA" id="ARBA00016939"/>
    </source>
</evidence>
<evidence type="ECO:0000256" key="8">
    <source>
        <dbReference type="ARBA" id="ARBA00022692"/>
    </source>
</evidence>
<dbReference type="GO" id="GO:0016020">
    <property type="term" value="C:membrane"/>
    <property type="evidence" value="ECO:0007669"/>
    <property type="project" value="UniProtKB-SubCell"/>
</dbReference>
<dbReference type="InterPro" id="IPR012171">
    <property type="entry name" value="Fatty_acid_desaturase"/>
</dbReference>
<name>A0AAV9GQ92_9PEZI</name>
<keyword evidence="11 17" id="KW-1133">Transmembrane helix</keyword>
<organism evidence="19 20">
    <name type="scientific">Podospora aff. communis PSN243</name>
    <dbReference type="NCBI Taxonomy" id="3040156"/>
    <lineage>
        <taxon>Eukaryota</taxon>
        <taxon>Fungi</taxon>
        <taxon>Dikarya</taxon>
        <taxon>Ascomycota</taxon>
        <taxon>Pezizomycotina</taxon>
        <taxon>Sordariomycetes</taxon>
        <taxon>Sordariomycetidae</taxon>
        <taxon>Sordariales</taxon>
        <taxon>Podosporaceae</taxon>
        <taxon>Podospora</taxon>
    </lineage>
</organism>
<keyword evidence="7" id="KW-0349">Heme</keyword>
<evidence type="ECO:0000313" key="19">
    <source>
        <dbReference type="EMBL" id="KAK4450377.1"/>
    </source>
</evidence>
<dbReference type="Proteomes" id="UP001321760">
    <property type="component" value="Unassembled WGS sequence"/>
</dbReference>
<dbReference type="PANTHER" id="PTHR19353">
    <property type="entry name" value="FATTY ACID DESATURASE 2"/>
    <property type="match status" value="1"/>
</dbReference>
<keyword evidence="13" id="KW-0408">Iron</keyword>
<feature type="transmembrane region" description="Helical" evidence="17">
    <location>
        <begin position="236"/>
        <end position="261"/>
    </location>
</feature>
<keyword evidence="15 17" id="KW-0472">Membrane</keyword>
<feature type="region of interest" description="Disordered" evidence="16">
    <location>
        <begin position="86"/>
        <end position="145"/>
    </location>
</feature>
<dbReference type="PROSITE" id="PS50255">
    <property type="entry name" value="CYTOCHROME_B5_2"/>
    <property type="match status" value="1"/>
</dbReference>
<reference evidence="19" key="2">
    <citation type="submission" date="2023-05" db="EMBL/GenBank/DDBJ databases">
        <authorList>
            <consortium name="Lawrence Berkeley National Laboratory"/>
            <person name="Steindorff A."/>
            <person name="Hensen N."/>
            <person name="Bonometti L."/>
            <person name="Westerberg I."/>
            <person name="Brannstrom I.O."/>
            <person name="Guillou S."/>
            <person name="Cros-Aarteil S."/>
            <person name="Calhoun S."/>
            <person name="Haridas S."/>
            <person name="Kuo A."/>
            <person name="Mondo S."/>
            <person name="Pangilinan J."/>
            <person name="Riley R."/>
            <person name="Labutti K."/>
            <person name="Andreopoulos B."/>
            <person name="Lipzen A."/>
            <person name="Chen C."/>
            <person name="Yanf M."/>
            <person name="Daum C."/>
            <person name="Ng V."/>
            <person name="Clum A."/>
            <person name="Ohm R."/>
            <person name="Martin F."/>
            <person name="Silar P."/>
            <person name="Natvig D."/>
            <person name="Lalanne C."/>
            <person name="Gautier V."/>
            <person name="Ament-Velasquez S.L."/>
            <person name="Kruys A."/>
            <person name="Hutchinson M.I."/>
            <person name="Powell A.J."/>
            <person name="Barry K."/>
            <person name="Miller A.N."/>
            <person name="Grigoriev I.V."/>
            <person name="Debuchy R."/>
            <person name="Gladieux P."/>
            <person name="Thoren M.H."/>
            <person name="Johannesson H."/>
        </authorList>
    </citation>
    <scope>NUCLEOTIDE SEQUENCE</scope>
    <source>
        <strain evidence="19">PSN243</strain>
    </source>
</reference>
<dbReference type="AlphaFoldDB" id="A0AAV9GQ92"/>
<evidence type="ECO:0000313" key="20">
    <source>
        <dbReference type="Proteomes" id="UP001321760"/>
    </source>
</evidence>
<comment type="similarity">
    <text evidence="4">Belongs to the fatty acid desaturase type 1 family.</text>
</comment>
<dbReference type="PIRSF" id="PIRSF015921">
    <property type="entry name" value="FA_sphinglp_des"/>
    <property type="match status" value="1"/>
</dbReference>
<dbReference type="GO" id="GO:0046872">
    <property type="term" value="F:metal ion binding"/>
    <property type="evidence" value="ECO:0007669"/>
    <property type="project" value="UniProtKB-KW"/>
</dbReference>
<keyword evidence="10" id="KW-0746">Sphingolipid metabolism</keyword>
<comment type="caution">
    <text evidence="19">The sequence shown here is derived from an EMBL/GenBank/DDBJ whole genome shotgun (WGS) entry which is preliminary data.</text>
</comment>
<accession>A0AAV9GQ92</accession>
<feature type="transmembrane region" description="Helical" evidence="17">
    <location>
        <begin position="282"/>
        <end position="302"/>
    </location>
</feature>
<dbReference type="InterPro" id="IPR005804">
    <property type="entry name" value="FA_desaturase_dom"/>
</dbReference>
<evidence type="ECO:0000256" key="12">
    <source>
        <dbReference type="ARBA" id="ARBA00023002"/>
    </source>
</evidence>
<dbReference type="Pfam" id="PF00173">
    <property type="entry name" value="Cyt-b5"/>
    <property type="match status" value="1"/>
</dbReference>
<dbReference type="EMBL" id="MU865933">
    <property type="protein sequence ID" value="KAK4450377.1"/>
    <property type="molecule type" value="Genomic_DNA"/>
</dbReference>
<dbReference type="Gene3D" id="3.10.120.10">
    <property type="entry name" value="Cytochrome b5-like heme/steroid binding domain"/>
    <property type="match status" value="1"/>
</dbReference>
<keyword evidence="12" id="KW-0560">Oxidoreductase</keyword>
<protein>
    <recommendedName>
        <fullName evidence="6">Delta 8-(E)-sphingolipid desaturase</fullName>
        <ecNumber evidence="5">1.14.19.18</ecNumber>
    </recommendedName>
</protein>
<feature type="domain" description="Cytochrome b5 heme-binding" evidence="18">
    <location>
        <begin position="4"/>
        <end position="79"/>
    </location>
</feature>
<dbReference type="GO" id="GO:0006665">
    <property type="term" value="P:sphingolipid metabolic process"/>
    <property type="evidence" value="ECO:0007669"/>
    <property type="project" value="UniProtKB-KW"/>
</dbReference>
<comment type="pathway">
    <text evidence="3">Sphingolipid metabolism.</text>
</comment>
<reference evidence="19" key="1">
    <citation type="journal article" date="2023" name="Mol. Phylogenet. Evol.">
        <title>Genome-scale phylogeny and comparative genomics of the fungal order Sordariales.</title>
        <authorList>
            <person name="Hensen N."/>
            <person name="Bonometti L."/>
            <person name="Westerberg I."/>
            <person name="Brannstrom I.O."/>
            <person name="Guillou S."/>
            <person name="Cros-Aarteil S."/>
            <person name="Calhoun S."/>
            <person name="Haridas S."/>
            <person name="Kuo A."/>
            <person name="Mondo S."/>
            <person name="Pangilinan J."/>
            <person name="Riley R."/>
            <person name="LaButti K."/>
            <person name="Andreopoulos B."/>
            <person name="Lipzen A."/>
            <person name="Chen C."/>
            <person name="Yan M."/>
            <person name="Daum C."/>
            <person name="Ng V."/>
            <person name="Clum A."/>
            <person name="Steindorff A."/>
            <person name="Ohm R.A."/>
            <person name="Martin F."/>
            <person name="Silar P."/>
            <person name="Natvig D.O."/>
            <person name="Lalanne C."/>
            <person name="Gautier V."/>
            <person name="Ament-Velasquez S.L."/>
            <person name="Kruys A."/>
            <person name="Hutchinson M.I."/>
            <person name="Powell A.J."/>
            <person name="Barry K."/>
            <person name="Miller A.N."/>
            <person name="Grigoriev I.V."/>
            <person name="Debuchy R."/>
            <person name="Gladieux P."/>
            <person name="Hiltunen Thoren M."/>
            <person name="Johannesson H."/>
        </authorList>
    </citation>
    <scope>NUCLEOTIDE SEQUENCE</scope>
    <source>
        <strain evidence="19">PSN243</strain>
    </source>
</reference>
<evidence type="ECO:0000256" key="5">
    <source>
        <dbReference type="ARBA" id="ARBA00012019"/>
    </source>
</evidence>
<dbReference type="EC" id="1.14.19.18" evidence="5"/>
<dbReference type="InterPro" id="IPR001199">
    <property type="entry name" value="Cyt_B5-like_heme/steroid-bd"/>
</dbReference>
<keyword evidence="14" id="KW-0443">Lipid metabolism</keyword>
<keyword evidence="20" id="KW-1185">Reference proteome</keyword>
<evidence type="ECO:0000256" key="13">
    <source>
        <dbReference type="ARBA" id="ARBA00023004"/>
    </source>
</evidence>
<dbReference type="GO" id="GO:0016717">
    <property type="term" value="F:oxidoreductase activity, acting on paired donors, with oxidation of a pair of donors resulting in the reduction of molecular oxygen to two molecules of water"/>
    <property type="evidence" value="ECO:0007669"/>
    <property type="project" value="TreeGrafter"/>
</dbReference>
<keyword evidence="9" id="KW-0479">Metal-binding</keyword>
<evidence type="ECO:0000256" key="10">
    <source>
        <dbReference type="ARBA" id="ARBA00022919"/>
    </source>
</evidence>
<gene>
    <name evidence="19" type="ORF">QBC34DRAFT_403326</name>
</gene>
<evidence type="ECO:0000259" key="18">
    <source>
        <dbReference type="PROSITE" id="PS50255"/>
    </source>
</evidence>
<evidence type="ECO:0000256" key="3">
    <source>
        <dbReference type="ARBA" id="ARBA00004991"/>
    </source>
</evidence>
<keyword evidence="8 17" id="KW-0812">Transmembrane</keyword>
<comment type="subcellular location">
    <subcellularLocation>
        <location evidence="1">Membrane</location>
        <topology evidence="1">Multi-pass membrane protein</topology>
    </subcellularLocation>
</comment>
<feature type="transmembrane region" description="Helical" evidence="17">
    <location>
        <begin position="364"/>
        <end position="385"/>
    </location>
</feature>
<dbReference type="PANTHER" id="PTHR19353:SF30">
    <property type="entry name" value="DELTA 8-(E)-SPHINGOLIPID DESATURASE"/>
    <property type="match status" value="1"/>
</dbReference>
<dbReference type="Pfam" id="PF00487">
    <property type="entry name" value="FA_desaturase"/>
    <property type="match status" value="1"/>
</dbReference>
<evidence type="ECO:0000256" key="17">
    <source>
        <dbReference type="SAM" id="Phobius"/>
    </source>
</evidence>
<dbReference type="SMART" id="SM01117">
    <property type="entry name" value="Cyt-b5"/>
    <property type="match status" value="1"/>
</dbReference>
<sequence length="566" mass="64234">MQRDGIITARAVENLIANGHIIVVFEDYVLKLDNWIAKHPGGRLAILHMVGRDATDEIKASHKEKQWKTMKAFRIGQKPPGIWINHTPPIRGGVFRKDDEENPLTPIDSLDSSEESSMSDSVGDLSEASLPTSLSSVGSDVGDDVRKSNGGSVWKDVSDVKNRKTGKVFVGNPAAYTTWAEQQDIARDTVSYPPVDPATQHSIAQKYKALAARVQAEGYYDCRYIEYAKEASRYTLLFTLSMIALSQSWYLTSAFFLGLFWHQVMFTAHDAGHRAITGIFEVDSLIGIFIGNFLCGLSIGWWKRSHNVHHLVTNHPEHDPDIQNVPLFATTPSFFRGIRSTYYDFNFPWDKAAEILVPFQKYSYYPIMGIARFNLYLLSWLHVLSDKSSDIGGSTAWWIRWAEIAGMSGYWYIFGYLLLWKTLPTWGTRVAFVLVSHVVTMPLHVQITLSHWGMSTSDLGEDESFAQRQLRTTMDVDCPVWLDWIHGGLQFQAVHHLFPRVPRHNLRKLQGLVMEFCEDTGIPYTLLGFEDGNRHVLGRLDEVGEQVKHLINCQRYMAEHGVTDLH</sequence>
<feature type="transmembrane region" description="Helical" evidence="17">
    <location>
        <begin position="397"/>
        <end position="420"/>
    </location>
</feature>
<proteinExistence type="inferred from homology"/>
<evidence type="ECO:0000256" key="2">
    <source>
        <dbReference type="ARBA" id="ARBA00004760"/>
    </source>
</evidence>
<evidence type="ECO:0000256" key="14">
    <source>
        <dbReference type="ARBA" id="ARBA00023098"/>
    </source>
</evidence>
<dbReference type="InterPro" id="IPR036400">
    <property type="entry name" value="Cyt_B5-like_heme/steroid_sf"/>
</dbReference>
<evidence type="ECO:0000256" key="15">
    <source>
        <dbReference type="ARBA" id="ARBA00023136"/>
    </source>
</evidence>
<dbReference type="CDD" id="cd03506">
    <property type="entry name" value="Delta6-FADS-like"/>
    <property type="match status" value="1"/>
</dbReference>
<evidence type="ECO:0000256" key="9">
    <source>
        <dbReference type="ARBA" id="ARBA00022723"/>
    </source>
</evidence>
<evidence type="ECO:0000256" key="7">
    <source>
        <dbReference type="ARBA" id="ARBA00022617"/>
    </source>
</evidence>
<evidence type="ECO:0000256" key="4">
    <source>
        <dbReference type="ARBA" id="ARBA00009295"/>
    </source>
</evidence>
<dbReference type="SUPFAM" id="SSF55856">
    <property type="entry name" value="Cytochrome b5-like heme/steroid binding domain"/>
    <property type="match status" value="1"/>
</dbReference>
<evidence type="ECO:0000256" key="16">
    <source>
        <dbReference type="SAM" id="MobiDB-lite"/>
    </source>
</evidence>
<comment type="pathway">
    <text evidence="2">Lipid metabolism; sphingolipid metabolism.</text>
</comment>